<proteinExistence type="predicted"/>
<feature type="compositionally biased region" description="Basic and acidic residues" evidence="1">
    <location>
        <begin position="39"/>
        <end position="60"/>
    </location>
</feature>
<dbReference type="OrthoDB" id="6428710at2759"/>
<evidence type="ECO:0000313" key="3">
    <source>
        <dbReference type="Proteomes" id="UP000479000"/>
    </source>
</evidence>
<reference evidence="2 3" key="1">
    <citation type="submission" date="2020-02" db="EMBL/GenBank/DDBJ databases">
        <authorList>
            <person name="Ferguson B K."/>
        </authorList>
    </citation>
    <scope>NUCLEOTIDE SEQUENCE [LARGE SCALE GENOMIC DNA]</scope>
</reference>
<feature type="region of interest" description="Disordered" evidence="1">
    <location>
        <begin position="379"/>
        <end position="406"/>
    </location>
</feature>
<name>A0A6H5FXQ1_9HEMI</name>
<dbReference type="AlphaFoldDB" id="A0A6H5FXQ1"/>
<protein>
    <submittedName>
        <fullName evidence="2">Uncharacterized protein</fullName>
    </submittedName>
</protein>
<sequence length="406" mass="44983">MRKVIENKNIIVVDVINSDSAVCYEAIIETPRPSRSAARKGDRSPGGKSPVRDPLPDEKVILLSEKSPALCDKAADKPPPPPPGRSAAVIELEHLEREPRVRRSSVESTRSRSRSPSSRWQVGMQNDEQSLERQVIDELERKLQERVQLTSAPVEAEKAKSPETSQGKDVVREIPRTVSREFTDRSSKRSSRADDFDDKAISTLGDEASTIKKELSAGSKISWVPSREETEEKRSSESECLPDSPVLSVGRSDSTTGRRHSAGATSGNAKPRPWTQFAEEALNSPQKEQKIKSSEASPPPLPPRGAVAHAPPTTNWVNFDEAPERRRVPKRITTLPLRHSTTTTSTAQPTTAPVVYSYVNPEECSCECHESSDGHRIANSQQCYGKDSDPCTFKKTPRTDNKRYRT</sequence>
<gene>
    <name evidence="2" type="ORF">NTEN_LOCUS1310</name>
</gene>
<dbReference type="EMBL" id="CADCXU010001994">
    <property type="protein sequence ID" value="CAA9994494.1"/>
    <property type="molecule type" value="Genomic_DNA"/>
</dbReference>
<accession>A0A6H5FXQ1</accession>
<feature type="region of interest" description="Disordered" evidence="1">
    <location>
        <begin position="30"/>
        <end position="133"/>
    </location>
</feature>
<keyword evidence="3" id="KW-1185">Reference proteome</keyword>
<feature type="compositionally biased region" description="Basic and acidic residues" evidence="1">
    <location>
        <begin position="91"/>
        <end position="105"/>
    </location>
</feature>
<feature type="compositionally biased region" description="Basic and acidic residues" evidence="1">
    <location>
        <begin position="397"/>
        <end position="406"/>
    </location>
</feature>
<feature type="compositionally biased region" description="Basic and acidic residues" evidence="1">
    <location>
        <begin position="169"/>
        <end position="200"/>
    </location>
</feature>
<feature type="region of interest" description="Disordered" evidence="1">
    <location>
        <begin position="146"/>
        <end position="317"/>
    </location>
</feature>
<feature type="compositionally biased region" description="Basic and acidic residues" evidence="1">
    <location>
        <begin position="226"/>
        <end position="237"/>
    </location>
</feature>
<evidence type="ECO:0000256" key="1">
    <source>
        <dbReference type="SAM" id="MobiDB-lite"/>
    </source>
</evidence>
<organism evidence="2 3">
    <name type="scientific">Nesidiocoris tenuis</name>
    <dbReference type="NCBI Taxonomy" id="355587"/>
    <lineage>
        <taxon>Eukaryota</taxon>
        <taxon>Metazoa</taxon>
        <taxon>Ecdysozoa</taxon>
        <taxon>Arthropoda</taxon>
        <taxon>Hexapoda</taxon>
        <taxon>Insecta</taxon>
        <taxon>Pterygota</taxon>
        <taxon>Neoptera</taxon>
        <taxon>Paraneoptera</taxon>
        <taxon>Hemiptera</taxon>
        <taxon>Heteroptera</taxon>
        <taxon>Panheteroptera</taxon>
        <taxon>Cimicomorpha</taxon>
        <taxon>Miridae</taxon>
        <taxon>Dicyphina</taxon>
        <taxon>Nesidiocoris</taxon>
    </lineage>
</organism>
<evidence type="ECO:0000313" key="2">
    <source>
        <dbReference type="EMBL" id="CAA9994494.1"/>
    </source>
</evidence>
<dbReference type="Proteomes" id="UP000479000">
    <property type="component" value="Unassembled WGS sequence"/>
</dbReference>